<protein>
    <submittedName>
        <fullName evidence="1">Uncharacterized protein</fullName>
    </submittedName>
</protein>
<dbReference type="EMBL" id="BPLQ01007946">
    <property type="protein sequence ID" value="GIY33503.1"/>
    <property type="molecule type" value="Genomic_DNA"/>
</dbReference>
<sequence>MNKNEERPHTPPVKLPQVFHDGASKWLPQRNLSVTRPEMFYGHRTAKSRLDHFLMFNYSNLLRTSKTAASRYHFLYLLVTTQSALTFPRHF</sequence>
<dbReference type="Proteomes" id="UP001054837">
    <property type="component" value="Unassembled WGS sequence"/>
</dbReference>
<comment type="caution">
    <text evidence="1">The sequence shown here is derived from an EMBL/GenBank/DDBJ whole genome shotgun (WGS) entry which is preliminary data.</text>
</comment>
<name>A0AAV4SGF8_9ARAC</name>
<accession>A0AAV4SGF8</accession>
<organism evidence="1 2">
    <name type="scientific">Caerostris darwini</name>
    <dbReference type="NCBI Taxonomy" id="1538125"/>
    <lineage>
        <taxon>Eukaryota</taxon>
        <taxon>Metazoa</taxon>
        <taxon>Ecdysozoa</taxon>
        <taxon>Arthropoda</taxon>
        <taxon>Chelicerata</taxon>
        <taxon>Arachnida</taxon>
        <taxon>Araneae</taxon>
        <taxon>Araneomorphae</taxon>
        <taxon>Entelegynae</taxon>
        <taxon>Araneoidea</taxon>
        <taxon>Araneidae</taxon>
        <taxon>Caerostris</taxon>
    </lineage>
</organism>
<dbReference type="AlphaFoldDB" id="A0AAV4SGF8"/>
<evidence type="ECO:0000313" key="2">
    <source>
        <dbReference type="Proteomes" id="UP001054837"/>
    </source>
</evidence>
<evidence type="ECO:0000313" key="1">
    <source>
        <dbReference type="EMBL" id="GIY33503.1"/>
    </source>
</evidence>
<reference evidence="1 2" key="1">
    <citation type="submission" date="2021-06" db="EMBL/GenBank/DDBJ databases">
        <title>Caerostris darwini draft genome.</title>
        <authorList>
            <person name="Kono N."/>
            <person name="Arakawa K."/>
        </authorList>
    </citation>
    <scope>NUCLEOTIDE SEQUENCE [LARGE SCALE GENOMIC DNA]</scope>
</reference>
<gene>
    <name evidence="1" type="ORF">CDAR_105341</name>
</gene>
<proteinExistence type="predicted"/>
<keyword evidence="2" id="KW-1185">Reference proteome</keyword>